<protein>
    <submittedName>
        <fullName evidence="1">Uncharacterized protein</fullName>
    </submittedName>
</protein>
<reference evidence="1" key="1">
    <citation type="submission" date="2022-12" db="EMBL/GenBank/DDBJ databases">
        <authorList>
            <person name="Ruckert C."/>
            <person name="Busche T."/>
            <person name="Kalinowski J."/>
            <person name="Wittmann C."/>
        </authorList>
    </citation>
    <scope>NUCLEOTIDE SEQUENCE</scope>
    <source>
        <strain evidence="1">DSM 40467</strain>
    </source>
</reference>
<accession>A0ABY7KPG0</accession>
<sequence>MSTFDTLREQLRRARQSRDGADAAIEATGEQMKRLALRDAQLRRVFDADDPQHSAAREALGRERARLDAELERLRGERAVAVAAERELAEEFAVFSDPVTGIGRLDDSIPILLMPVRLETRFRRSAPEPGAEPRDELLVRVYPDDCWIDTFDPALTTSEFEDAGRYWTAIWQAGGIEDHERGAWRALASAHGSGRSAWIVRQYRPVNLPAKPAKASPQDVILTIVVDTALPGTEPDAVAAYWTAVWRADGEAAATAAARTTLVAAVGAARAEHLVATTAPANLDAPPAAGFSKPDVTVSVAYLELPAADTKQTAWARPPRADILPDRFVFVGYDSVGDATPSVVVGRPVPSPLILGPDPGAAEADQLRLDEDGNLVIPDELRWMADFEEAVSVGMGIVVDLTPVQARRGFDRVLVVGLRINADENAAKAELEELLRHHSYRRTGLAVVPQGTPTNNTEDVGSGRPLDDPDDAFDDLKQPLFPHARDWLDKSDGQWLAEHLGIDPAVFAHTHAAGGRDQAAARAMNTALWPATLGYWMETMLAPVFSDDAIEATRAFFTRYVIAGGACPSIRIGEQPYGILPTTAISRMAWFDRPGGIGVTGAGTGGPTADYLRRLYPVLLGIDQDIRTKVADVAHVGGSGDPHAILLDILGLHSGSVEWAQRYAESLKTLFNRLNLLGLGDFAGTLLTRLERVAARQKLGSLGYAGEKDPPILDLSFSGRHNVLKGGVVDDRPLSETAPIRSYTADGANYVRWLIDAARTSHDALYQERGFAGEQQPTAIMYLLLRHALQLGYSDAGIRLFESAGIYSPEKVRAARSDDPFLHIRDNRLDSESRYFPLYTAAPAITGHAVQPVHEYIAAGLPTVLSSSHLHEQLKALERLEDRPTAQLERVFADHVDCCGYRLDAWLLGIVNAQLAAMRNLRDGSEEPAREGIHLGGYAWLEPLRPEGKVLEPVELTDDDLSKAFAGTPALVRDSTNHGYVHAPSLNHAVTAAVLRNGYLSNSSPANRRTMAVNLTSERVRTALAMIEGIRAGQSLSSLLGYQLERGLHDRHGLAEVDKIIYKLRKAFPMRADRIQSTRTQEGVSIESIEARNVVDGLALVEHMTATDTFTYPFGKGDMLLPLSPAEQAAIDAEADRLREAHDAIADLALSEGVHQAVLGNYDRVASTYDAYARGSFPPEPEVVRTPRNGLGLTHRVALHLEPGVSATNSPVPGVPMTPRAQAEPALNSWLAGVLPPPVDVGCAVTFRSAATGTTVTKEVTLDQVGLQPADLLVVVRDDREQAMAELDDRIVQAVEAAFDPRPDVPVSIEYMKRPSAPFSVFELLPLVRNLRQLTTRSRALRPSDLTLMNEAKEDTNRGPVADKSRLDVVRASMQTLRDDLASFLPGLEGPLADLAHRKTEILTDVDTYAADLMALLSRAARFAVPQAGWGFAYDFRRRAFAALLEQCAALVKRWDDRLTEFDTVVAASHTAATDDEKLALLAQAERAISTTATSPLPTPAAYESNLVNVKRPAFDARRQQFAALAATQRRTVARLLADVKALQISDFDLVAFDLTAHEDEMVRFTQDAVRVATVVQAELDRRLRSAQDRFDEHDGSSKAATRLAALADAARALLGEDFQIYPEFSLATAQGDELANAVAASTSGELFAYLTHPTDPERPPVDFPVDFPVDDWLYGIARVREKLHAWEQVVMFAGALQRPEPELLAVQLPFTADDRWIGLDFPASLTLDGDRLLYTAHHAVAFDKTARQCGLLLDEWTETIPVESVDTGIVFHHDRPNSEAPQAMLLVTPTAFRGRWRWDDLIDALNETLDLAKKRAVEPADLDGSPYAPFLPATVLATQVQQLTIAADLALNNNIAVRET</sequence>
<dbReference type="Proteomes" id="UP001164439">
    <property type="component" value="Chromosome"/>
</dbReference>
<name>A0ABY7KPG0_9ACTN</name>
<dbReference type="EMBL" id="CP114413">
    <property type="protein sequence ID" value="WAZ26458.1"/>
    <property type="molecule type" value="Genomic_DNA"/>
</dbReference>
<evidence type="ECO:0000313" key="1">
    <source>
        <dbReference type="EMBL" id="WAZ26458.1"/>
    </source>
</evidence>
<evidence type="ECO:0000313" key="2">
    <source>
        <dbReference type="Proteomes" id="UP001164439"/>
    </source>
</evidence>
<dbReference type="RefSeq" id="WP_269663942.1">
    <property type="nucleotide sequence ID" value="NZ_CP114413.1"/>
</dbReference>
<keyword evidence="2" id="KW-1185">Reference proteome</keyword>
<gene>
    <name evidence="1" type="ORF">STRCI_008037</name>
</gene>
<organism evidence="1 2">
    <name type="scientific">Streptomyces cinnabarinus</name>
    <dbReference type="NCBI Taxonomy" id="67287"/>
    <lineage>
        <taxon>Bacteria</taxon>
        <taxon>Bacillati</taxon>
        <taxon>Actinomycetota</taxon>
        <taxon>Actinomycetes</taxon>
        <taxon>Kitasatosporales</taxon>
        <taxon>Streptomycetaceae</taxon>
        <taxon>Streptomyces</taxon>
    </lineage>
</organism>
<proteinExistence type="predicted"/>